<evidence type="ECO:0000256" key="9">
    <source>
        <dbReference type="ARBA" id="ARBA00022771"/>
    </source>
</evidence>
<dbReference type="GO" id="GO:0008270">
    <property type="term" value="F:zinc ion binding"/>
    <property type="evidence" value="ECO:0007669"/>
    <property type="project" value="UniProtKB-KW"/>
</dbReference>
<reference evidence="16 17" key="1">
    <citation type="submission" date="2020-04" db="EMBL/GenBank/DDBJ databases">
        <title>Plant Genome Project.</title>
        <authorList>
            <person name="Zhang R.-G."/>
        </authorList>
    </citation>
    <scope>NUCLEOTIDE SEQUENCE [LARGE SCALE GENOMIC DNA]</scope>
    <source>
        <strain evidence="16">YNK0</strain>
        <tissue evidence="16">Leaf</tissue>
    </source>
</reference>
<dbReference type="PANTHER" id="PTHR11685">
    <property type="entry name" value="RBR FAMILY RING FINGER AND IBR DOMAIN-CONTAINING"/>
    <property type="match status" value="1"/>
</dbReference>
<evidence type="ECO:0000259" key="15">
    <source>
        <dbReference type="PROSITE" id="PS51873"/>
    </source>
</evidence>
<organism evidence="16 17">
    <name type="scientific">Tetracentron sinense</name>
    <name type="common">Spur-leaf</name>
    <dbReference type="NCBI Taxonomy" id="13715"/>
    <lineage>
        <taxon>Eukaryota</taxon>
        <taxon>Viridiplantae</taxon>
        <taxon>Streptophyta</taxon>
        <taxon>Embryophyta</taxon>
        <taxon>Tracheophyta</taxon>
        <taxon>Spermatophyta</taxon>
        <taxon>Magnoliopsida</taxon>
        <taxon>Trochodendrales</taxon>
        <taxon>Trochodendraceae</taxon>
        <taxon>Tetracentron</taxon>
    </lineage>
</organism>
<evidence type="ECO:0000256" key="1">
    <source>
        <dbReference type="ARBA" id="ARBA00001798"/>
    </source>
</evidence>
<evidence type="ECO:0000256" key="12">
    <source>
        <dbReference type="PROSITE-ProRule" id="PRU00175"/>
    </source>
</evidence>
<dbReference type="OMA" id="RCYGRRT"/>
<dbReference type="InterPro" id="IPR002867">
    <property type="entry name" value="IBR_dom"/>
</dbReference>
<evidence type="ECO:0000259" key="14">
    <source>
        <dbReference type="PROSITE" id="PS50089"/>
    </source>
</evidence>
<gene>
    <name evidence="16" type="ORF">HHK36_014459</name>
</gene>
<dbReference type="InterPro" id="IPR044066">
    <property type="entry name" value="TRIAD_supradom"/>
</dbReference>
<sequence length="439" mass="49654">MADVIPPDDVLLPIEILSVTDDVLLPIEILSVADDVVPIEILSVTDDVLPIEVLDVEDDNFFTPISCRGTNRKDDVLPIEVLDVEDFNFFTPISCRGTNRKDAISVEQYAQDKVLHRAIRASILLTKQIIDLSEEEEDDEVEEITPTSPFGKKPFRDSSVTETGQSSNSNSNSNSAPTFLCEICVEPKSQNESFSIKGCIHSYCSECMIRYVAAKIQENITLIQCPEPNCKGVLEPEYCRLILPQKVFDRWGDALCESLIVGSERFYCPFKDCSMLLIDDGGETVTESECPNCRRLFCAQCKVPWHSGIDCATFQNLNEDERGREDIMMMELAKHRNWQRCPKCRFYVEKSEGCMYMKCRNGGSWLFEVTLGVPLHERASKCEQQHGSSISCSTLPSDLISTPSLMCPFPCNHHQTLRTTFNGKVRYRQIIPQIETRLN</sequence>
<evidence type="ECO:0000256" key="2">
    <source>
        <dbReference type="ARBA" id="ARBA00001947"/>
    </source>
</evidence>
<dbReference type="Proteomes" id="UP000655225">
    <property type="component" value="Unassembled WGS sequence"/>
</dbReference>
<proteinExistence type="inferred from homology"/>
<dbReference type="SMART" id="SM00647">
    <property type="entry name" value="IBR"/>
    <property type="match status" value="1"/>
</dbReference>
<keyword evidence="11" id="KW-0862">Zinc</keyword>
<keyword evidence="7" id="KW-0479">Metal-binding</keyword>
<dbReference type="Gene3D" id="3.30.40.10">
    <property type="entry name" value="Zinc/RING finger domain, C3HC4 (zinc finger)"/>
    <property type="match status" value="1"/>
</dbReference>
<dbReference type="EC" id="2.3.2.31" evidence="5"/>
<evidence type="ECO:0000256" key="6">
    <source>
        <dbReference type="ARBA" id="ARBA00022679"/>
    </source>
</evidence>
<dbReference type="FunFam" id="3.30.40.10:FF:000230">
    <property type="entry name" value="RBR-type E3 ubiquitin transferase"/>
    <property type="match status" value="1"/>
</dbReference>
<feature type="region of interest" description="Disordered" evidence="13">
    <location>
        <begin position="135"/>
        <end position="175"/>
    </location>
</feature>
<comment type="similarity">
    <text evidence="4">Belongs to the RBR family. Ariadne subfamily.</text>
</comment>
<accession>A0A834Z8B9</accession>
<evidence type="ECO:0000256" key="5">
    <source>
        <dbReference type="ARBA" id="ARBA00012251"/>
    </source>
</evidence>
<dbReference type="GO" id="GO:0061630">
    <property type="term" value="F:ubiquitin protein ligase activity"/>
    <property type="evidence" value="ECO:0007669"/>
    <property type="project" value="UniProtKB-EC"/>
</dbReference>
<keyword evidence="6" id="KW-0808">Transferase</keyword>
<dbReference type="SUPFAM" id="SSF57850">
    <property type="entry name" value="RING/U-box"/>
    <property type="match status" value="3"/>
</dbReference>
<feature type="domain" description="RING-type" evidence="15">
    <location>
        <begin position="177"/>
        <end position="398"/>
    </location>
</feature>
<dbReference type="InterPro" id="IPR017907">
    <property type="entry name" value="Znf_RING_CS"/>
</dbReference>
<keyword evidence="17" id="KW-1185">Reference proteome</keyword>
<keyword evidence="8" id="KW-0677">Repeat</keyword>
<comment type="cofactor">
    <cofactor evidence="2">
        <name>Zn(2+)</name>
        <dbReference type="ChEBI" id="CHEBI:29105"/>
    </cofactor>
</comment>
<feature type="compositionally biased region" description="Low complexity" evidence="13">
    <location>
        <begin position="166"/>
        <end position="175"/>
    </location>
</feature>
<evidence type="ECO:0000256" key="3">
    <source>
        <dbReference type="ARBA" id="ARBA00003976"/>
    </source>
</evidence>
<dbReference type="GO" id="GO:0016567">
    <property type="term" value="P:protein ubiquitination"/>
    <property type="evidence" value="ECO:0007669"/>
    <property type="project" value="InterPro"/>
</dbReference>
<evidence type="ECO:0000256" key="10">
    <source>
        <dbReference type="ARBA" id="ARBA00022786"/>
    </source>
</evidence>
<dbReference type="EMBL" id="JABCRI010000009">
    <property type="protein sequence ID" value="KAF8401155.1"/>
    <property type="molecule type" value="Genomic_DNA"/>
</dbReference>
<keyword evidence="10" id="KW-0833">Ubl conjugation pathway</keyword>
<comment type="function">
    <text evidence="3">Might act as an E3 ubiquitin-protein ligase, or as part of E3 complex, which accepts ubiquitin from specific E2 ubiquitin-conjugating enzymes and then transfers it to substrates.</text>
</comment>
<comment type="caution">
    <text evidence="16">The sequence shown here is derived from an EMBL/GenBank/DDBJ whole genome shotgun (WGS) entry which is preliminary data.</text>
</comment>
<dbReference type="InterPro" id="IPR001841">
    <property type="entry name" value="Znf_RING"/>
</dbReference>
<dbReference type="Gene3D" id="1.20.120.1750">
    <property type="match status" value="1"/>
</dbReference>
<dbReference type="PROSITE" id="PS50089">
    <property type="entry name" value="ZF_RING_2"/>
    <property type="match status" value="1"/>
</dbReference>
<evidence type="ECO:0000256" key="8">
    <source>
        <dbReference type="ARBA" id="ARBA00022737"/>
    </source>
</evidence>
<dbReference type="InterPro" id="IPR013083">
    <property type="entry name" value="Znf_RING/FYVE/PHD"/>
</dbReference>
<evidence type="ECO:0000313" key="16">
    <source>
        <dbReference type="EMBL" id="KAF8401155.1"/>
    </source>
</evidence>
<comment type="catalytic activity">
    <reaction evidence="1">
        <text>[E2 ubiquitin-conjugating enzyme]-S-ubiquitinyl-L-cysteine + [acceptor protein]-L-lysine = [E2 ubiquitin-conjugating enzyme]-L-cysteine + [acceptor protein]-N(6)-ubiquitinyl-L-lysine.</text>
        <dbReference type="EC" id="2.3.2.31"/>
    </reaction>
</comment>
<evidence type="ECO:0000256" key="13">
    <source>
        <dbReference type="SAM" id="MobiDB-lite"/>
    </source>
</evidence>
<dbReference type="InterPro" id="IPR031127">
    <property type="entry name" value="E3_UB_ligase_RBR"/>
</dbReference>
<evidence type="ECO:0000256" key="11">
    <source>
        <dbReference type="ARBA" id="ARBA00022833"/>
    </source>
</evidence>
<evidence type="ECO:0000313" key="17">
    <source>
        <dbReference type="Proteomes" id="UP000655225"/>
    </source>
</evidence>
<dbReference type="PROSITE" id="PS51873">
    <property type="entry name" value="TRIAD"/>
    <property type="match status" value="1"/>
</dbReference>
<dbReference type="PROSITE" id="PS00518">
    <property type="entry name" value="ZF_RING_1"/>
    <property type="match status" value="1"/>
</dbReference>
<evidence type="ECO:0000256" key="7">
    <source>
        <dbReference type="ARBA" id="ARBA00022723"/>
    </source>
</evidence>
<protein>
    <recommendedName>
        <fullName evidence="5">RBR-type E3 ubiquitin transferase</fullName>
        <ecNumber evidence="5">2.3.2.31</ecNumber>
    </recommendedName>
</protein>
<name>A0A834Z8B9_TETSI</name>
<dbReference type="CDD" id="cd22582">
    <property type="entry name" value="BRcat_RBR_unk"/>
    <property type="match status" value="1"/>
</dbReference>
<dbReference type="AlphaFoldDB" id="A0A834Z8B9"/>
<keyword evidence="9 12" id="KW-0863">Zinc-finger</keyword>
<evidence type="ECO:0000256" key="4">
    <source>
        <dbReference type="ARBA" id="ARBA00005884"/>
    </source>
</evidence>
<dbReference type="Pfam" id="PF01485">
    <property type="entry name" value="IBR"/>
    <property type="match status" value="1"/>
</dbReference>
<feature type="domain" description="RING-type" evidence="14">
    <location>
        <begin position="181"/>
        <end position="226"/>
    </location>
</feature>
<dbReference type="OrthoDB" id="10009520at2759"/>